<evidence type="ECO:0000313" key="4">
    <source>
        <dbReference type="Proteomes" id="UP000599179"/>
    </source>
</evidence>
<evidence type="ECO:0000256" key="1">
    <source>
        <dbReference type="SAM" id="MobiDB-lite"/>
    </source>
</evidence>
<keyword evidence="4" id="KW-1185">Reference proteome</keyword>
<feature type="region of interest" description="Disordered" evidence="1">
    <location>
        <begin position="187"/>
        <end position="209"/>
    </location>
</feature>
<evidence type="ECO:0000256" key="2">
    <source>
        <dbReference type="SAM" id="Phobius"/>
    </source>
</evidence>
<evidence type="ECO:0000313" key="3">
    <source>
        <dbReference type="EMBL" id="GGE45239.1"/>
    </source>
</evidence>
<gene>
    <name evidence="3" type="ORF">GCM10010832_26440</name>
</gene>
<comment type="caution">
    <text evidence="3">The sequence shown here is derived from an EMBL/GenBank/DDBJ whole genome shotgun (WGS) entry which is preliminary data.</text>
</comment>
<protein>
    <recommendedName>
        <fullName evidence="5">Tail fiber protein</fullName>
    </recommendedName>
</protein>
<reference evidence="4" key="1">
    <citation type="journal article" date="2019" name="Int. J. Syst. Evol. Microbiol.">
        <title>The Global Catalogue of Microorganisms (GCM) 10K type strain sequencing project: providing services to taxonomists for standard genome sequencing and annotation.</title>
        <authorList>
            <consortium name="The Broad Institute Genomics Platform"/>
            <consortium name="The Broad Institute Genome Sequencing Center for Infectious Disease"/>
            <person name="Wu L."/>
            <person name="Ma J."/>
        </authorList>
    </citation>
    <scope>NUCLEOTIDE SEQUENCE [LARGE SCALE GENOMIC DNA]</scope>
    <source>
        <strain evidence="4">CGMCC 1.12931</strain>
    </source>
</reference>
<organism evidence="3 4">
    <name type="scientific">Psychroflexus planctonicus</name>
    <dbReference type="NCBI Taxonomy" id="1526575"/>
    <lineage>
        <taxon>Bacteria</taxon>
        <taxon>Pseudomonadati</taxon>
        <taxon>Bacteroidota</taxon>
        <taxon>Flavobacteriia</taxon>
        <taxon>Flavobacteriales</taxon>
        <taxon>Flavobacteriaceae</taxon>
        <taxon>Psychroflexus</taxon>
    </lineage>
</organism>
<dbReference type="RefSeq" id="WP_188459632.1">
    <property type="nucleotide sequence ID" value="NZ_BMGM01000017.1"/>
</dbReference>
<dbReference type="Proteomes" id="UP000599179">
    <property type="component" value="Unassembled WGS sequence"/>
</dbReference>
<keyword evidence="2" id="KW-1133">Transmembrane helix</keyword>
<accession>A0ABQ1SLM0</accession>
<name>A0ABQ1SLM0_9FLAO</name>
<sequence length="327" mass="34995">MEKSYHKKTLTVYFTSAKSIFVFLIIVLLGINKNYAQVGIGTTTPDETAILELKSTERGLLFPRMSSNNRINITTPATGLHVFDTDTNSAWFFDGSNWVNYATQSKYGDVKSGIQSADHDGWVLLDGRALSSLSTAQQNVATSLGLSGNLPDATDAYLVQNNTAMASVTGTNTTTLTQANLPNTTFTGSTNNTGSHNHSGSTSTAGNHRHDFAIGNQSQRRYLTMQASGYSDYLYGSGSNQTAVGTLYYSTSTSSTASYPAMSTGSWSTTTRDNPSIAFNGNHSHSLSINSNGNHTHTVTVNSGGTSEPIAIKPRSLSVNMFIYLGL</sequence>
<feature type="compositionally biased region" description="Low complexity" evidence="1">
    <location>
        <begin position="187"/>
        <end position="204"/>
    </location>
</feature>
<keyword evidence="2" id="KW-0812">Transmembrane</keyword>
<proteinExistence type="predicted"/>
<evidence type="ECO:0008006" key="5">
    <source>
        <dbReference type="Google" id="ProtNLM"/>
    </source>
</evidence>
<feature type="transmembrane region" description="Helical" evidence="2">
    <location>
        <begin position="12"/>
        <end position="31"/>
    </location>
</feature>
<keyword evidence="2" id="KW-0472">Membrane</keyword>
<dbReference type="EMBL" id="BMGM01000017">
    <property type="protein sequence ID" value="GGE45239.1"/>
    <property type="molecule type" value="Genomic_DNA"/>
</dbReference>